<accession>A0A1J1CEL7</accession>
<dbReference type="EMBL" id="CP018099">
    <property type="protein sequence ID" value="APF20852.1"/>
    <property type="molecule type" value="Genomic_DNA"/>
</dbReference>
<dbReference type="KEGG" id="caby:Cabys_4107"/>
<evidence type="ECO:0000313" key="1">
    <source>
        <dbReference type="EMBL" id="APF20852.1"/>
    </source>
</evidence>
<protein>
    <submittedName>
        <fullName evidence="1">Uncharacterized protein</fullName>
    </submittedName>
</protein>
<dbReference type="RefSeq" id="WP_150109249.1">
    <property type="nucleotide sequence ID" value="NZ_CM001402.1"/>
</dbReference>
<organism evidence="1 2">
    <name type="scientific">Caldithrix abyssi DSM 13497</name>
    <dbReference type="NCBI Taxonomy" id="880073"/>
    <lineage>
        <taxon>Bacteria</taxon>
        <taxon>Pseudomonadati</taxon>
        <taxon>Calditrichota</taxon>
        <taxon>Calditrichia</taxon>
        <taxon>Calditrichales</taxon>
        <taxon>Calditrichaceae</taxon>
        <taxon>Caldithrix</taxon>
    </lineage>
</organism>
<dbReference type="OrthoDB" id="5801544at2"/>
<reference evidence="1 2" key="1">
    <citation type="submission" date="2016-11" db="EMBL/GenBank/DDBJ databases">
        <title>Genomic analysis of Caldithrix abyssi and proposal of a novel bacterial phylum Caldithrichaeota.</title>
        <authorList>
            <person name="Kublanov I."/>
            <person name="Sigalova O."/>
            <person name="Gavrilov S."/>
            <person name="Lebedinsky A."/>
            <person name="Ivanova N."/>
            <person name="Daum C."/>
            <person name="Reddy T."/>
            <person name="Klenk H.P."/>
            <person name="Goker M."/>
            <person name="Reva O."/>
            <person name="Miroshnichenko M."/>
            <person name="Kyprides N."/>
            <person name="Woyke T."/>
            <person name="Gelfand M."/>
        </authorList>
    </citation>
    <scope>NUCLEOTIDE SEQUENCE [LARGE SCALE GENOMIC DNA]</scope>
    <source>
        <strain evidence="1 2">LF13</strain>
    </source>
</reference>
<sequence length="86" mass="10202">MITVELVEEKSAWHKKENYIPKNKIVMLRIDYGEIDLAMKVKSFGGKWNRKERAWELRFDAVQALGLEDRIVGERRLRNESKKQPS</sequence>
<dbReference type="AlphaFoldDB" id="A0A1J1CEL7"/>
<proteinExistence type="predicted"/>
<gene>
    <name evidence="1" type="ORF">Cabys_4107</name>
</gene>
<dbReference type="Proteomes" id="UP000183868">
    <property type="component" value="Chromosome"/>
</dbReference>
<name>A0A1J1CEL7_CALAY</name>
<evidence type="ECO:0000313" key="2">
    <source>
        <dbReference type="Proteomes" id="UP000183868"/>
    </source>
</evidence>